<dbReference type="Gene3D" id="3.40.50.1820">
    <property type="entry name" value="alpha/beta hydrolase"/>
    <property type="match status" value="1"/>
</dbReference>
<organism evidence="2 3">
    <name type="scientific">Roseateles subflavus</name>
    <dbReference type="NCBI Taxonomy" id="3053353"/>
    <lineage>
        <taxon>Bacteria</taxon>
        <taxon>Pseudomonadati</taxon>
        <taxon>Pseudomonadota</taxon>
        <taxon>Betaproteobacteria</taxon>
        <taxon>Burkholderiales</taxon>
        <taxon>Sphaerotilaceae</taxon>
        <taxon>Roseateles</taxon>
    </lineage>
</organism>
<dbReference type="PANTHER" id="PTHR10992:SF1086">
    <property type="entry name" value="AB HYDROLASE-1 DOMAIN-CONTAINING PROTEIN"/>
    <property type="match status" value="1"/>
</dbReference>
<proteinExistence type="predicted"/>
<dbReference type="InterPro" id="IPR045889">
    <property type="entry name" value="MES/HNL"/>
</dbReference>
<evidence type="ECO:0000313" key="3">
    <source>
        <dbReference type="Proteomes" id="UP001238603"/>
    </source>
</evidence>
<dbReference type="InterPro" id="IPR029058">
    <property type="entry name" value="AB_hydrolase_fold"/>
</dbReference>
<protein>
    <submittedName>
        <fullName evidence="2">Alpha/beta fold hydrolase</fullName>
    </submittedName>
</protein>
<name>A0ABT7LF00_9BURK</name>
<sequence>MSTPRDFVLVHGAWHGAWCWKRILPALWAAGHRAFAVSLSGVGERAHLGPAGITLDTHIQDVAAVIEAEELQQCILVGHSYAGMVITGVADRLHERIGQLVYLDAVVPWPGDAWSSRHSDETRTQRRALIAAQGVLPAAPPSLFGLADDDAAWVERRQTPHPGGVYDQPLPYDADRWARLPRRFIDCTAPALATIAASRERVRREPGWIVDEIATGHDAMISAPLALLDCLLAAAGDRPGT</sequence>
<dbReference type="InterPro" id="IPR000073">
    <property type="entry name" value="AB_hydrolase_1"/>
</dbReference>
<dbReference type="Pfam" id="PF12697">
    <property type="entry name" value="Abhydrolase_6"/>
    <property type="match status" value="1"/>
</dbReference>
<comment type="caution">
    <text evidence="2">The sequence shown here is derived from an EMBL/GenBank/DDBJ whole genome shotgun (WGS) entry which is preliminary data.</text>
</comment>
<dbReference type="PANTHER" id="PTHR10992">
    <property type="entry name" value="METHYLESTERASE FAMILY MEMBER"/>
    <property type="match status" value="1"/>
</dbReference>
<accession>A0ABT7LF00</accession>
<dbReference type="SUPFAM" id="SSF53474">
    <property type="entry name" value="alpha/beta-Hydrolases"/>
    <property type="match status" value="1"/>
</dbReference>
<dbReference type="GO" id="GO:0016787">
    <property type="term" value="F:hydrolase activity"/>
    <property type="evidence" value="ECO:0007669"/>
    <property type="project" value="UniProtKB-KW"/>
</dbReference>
<feature type="domain" description="AB hydrolase-1" evidence="1">
    <location>
        <begin position="7"/>
        <end position="227"/>
    </location>
</feature>
<dbReference type="Proteomes" id="UP001238603">
    <property type="component" value="Unassembled WGS sequence"/>
</dbReference>
<dbReference type="EMBL" id="JASVDS010000001">
    <property type="protein sequence ID" value="MDL5031408.1"/>
    <property type="molecule type" value="Genomic_DNA"/>
</dbReference>
<keyword evidence="2" id="KW-0378">Hydrolase</keyword>
<dbReference type="RefSeq" id="WP_285981511.1">
    <property type="nucleotide sequence ID" value="NZ_JASVDS010000001.1"/>
</dbReference>
<keyword evidence="3" id="KW-1185">Reference proteome</keyword>
<evidence type="ECO:0000259" key="1">
    <source>
        <dbReference type="Pfam" id="PF12697"/>
    </source>
</evidence>
<reference evidence="2 3" key="1">
    <citation type="submission" date="2023-06" db="EMBL/GenBank/DDBJ databases">
        <title>Pelomonas sp. APW6 16S ribosomal RNA gene genome sequencing and assembly.</title>
        <authorList>
            <person name="Woo H."/>
        </authorList>
    </citation>
    <scope>NUCLEOTIDE SEQUENCE [LARGE SCALE GENOMIC DNA]</scope>
    <source>
        <strain evidence="2 3">APW6</strain>
    </source>
</reference>
<gene>
    <name evidence="2" type="ORF">QRD43_05750</name>
</gene>
<evidence type="ECO:0000313" key="2">
    <source>
        <dbReference type="EMBL" id="MDL5031408.1"/>
    </source>
</evidence>